<dbReference type="GO" id="GO:0003824">
    <property type="term" value="F:catalytic activity"/>
    <property type="evidence" value="ECO:0007669"/>
    <property type="project" value="InterPro"/>
</dbReference>
<dbReference type="PROSITE" id="PS00571">
    <property type="entry name" value="AMIDASES"/>
    <property type="match status" value="1"/>
</dbReference>
<comment type="caution">
    <text evidence="4">The sequence shown here is derived from an EMBL/GenBank/DDBJ whole genome shotgun (WGS) entry which is preliminary data.</text>
</comment>
<dbReference type="PANTHER" id="PTHR11895:SF7">
    <property type="entry name" value="GLUTAMYL-TRNA(GLN) AMIDOTRANSFERASE SUBUNIT A, MITOCHONDRIAL"/>
    <property type="match status" value="1"/>
</dbReference>
<dbReference type="RefSeq" id="WP_110673137.1">
    <property type="nucleotide sequence ID" value="NZ_PYBW01000151.1"/>
</dbReference>
<feature type="domain" description="Amidase" evidence="3">
    <location>
        <begin position="27"/>
        <end position="474"/>
    </location>
</feature>
<dbReference type="Pfam" id="PF01425">
    <property type="entry name" value="Amidase"/>
    <property type="match status" value="1"/>
</dbReference>
<sequence length="492" mass="51452">MEYADYREYDAVGLAELVARREVSAAELLEAAIARAEAVNGKVNAIVSPMYELARERAGQQLTGPFAGVPFLLKDLHQDYAGRPTGSGCRALGSLAATEHSAVVQRWLDAGLVVFGKTNTPEFGAKGITEPEAGGATRNPWDLDRTSGGSSGGAAAAVAAGILPMAGASDGGGSIRIPAAACGLVGLKPGRGLVPAGPHFAEYLHGAATDGVVSRTVRDSAAMLDVLTADPDPGGPFLAARPALPYADLARRTPQGLRIGFTTRSPLGTAVDPQAVAAVTDAAELLASLGHHVEPAETGIDEQRLAFDFLTMWCTQLAHTVAEVRRRTGAGPDGFELDTHLLAAAGRKVKAPDYFAAHDRWNGYNRALAAFHRRYDLLLTPTLARPPVRIGELATPAPVRAVAKVLLRLGLLGALAGTRAWEKAVIENLSATPFTQLANVTGRPAVSLPTYRTPQGLPLGVQFVGPLGGEGQLLALAGQLEQARPWHRTADL</sequence>
<dbReference type="InterPro" id="IPR020556">
    <property type="entry name" value="Amidase_CS"/>
</dbReference>
<protein>
    <submittedName>
        <fullName evidence="4">Amidase</fullName>
    </submittedName>
</protein>
<organism evidence="4 5">
    <name type="scientific">Streptomyces tateyamensis</name>
    <dbReference type="NCBI Taxonomy" id="565073"/>
    <lineage>
        <taxon>Bacteria</taxon>
        <taxon>Bacillati</taxon>
        <taxon>Actinomycetota</taxon>
        <taxon>Actinomycetes</taxon>
        <taxon>Kitasatosporales</taxon>
        <taxon>Streptomycetaceae</taxon>
        <taxon>Streptomyces</taxon>
    </lineage>
</organism>
<proteinExistence type="inferred from homology"/>
<evidence type="ECO:0000256" key="1">
    <source>
        <dbReference type="ARBA" id="ARBA00009199"/>
    </source>
</evidence>
<evidence type="ECO:0000256" key="2">
    <source>
        <dbReference type="SAM" id="MobiDB-lite"/>
    </source>
</evidence>
<dbReference type="InterPro" id="IPR036928">
    <property type="entry name" value="AS_sf"/>
</dbReference>
<accession>A0A2V4N0T9</accession>
<feature type="region of interest" description="Disordered" evidence="2">
    <location>
        <begin position="124"/>
        <end position="149"/>
    </location>
</feature>
<keyword evidence="5" id="KW-1185">Reference proteome</keyword>
<reference evidence="4 5" key="1">
    <citation type="submission" date="2018-03" db="EMBL/GenBank/DDBJ databases">
        <title>Bioinformatic expansion and discovery of thiopeptide antibiotics.</title>
        <authorList>
            <person name="Schwalen C.J."/>
            <person name="Hudson G.A."/>
            <person name="Mitchell D.A."/>
        </authorList>
    </citation>
    <scope>NUCLEOTIDE SEQUENCE [LARGE SCALE GENOMIC DNA]</scope>
    <source>
        <strain evidence="4 5">ATCC 21389</strain>
    </source>
</reference>
<gene>
    <name evidence="4" type="ORF">C7C46_30310</name>
</gene>
<dbReference type="EMBL" id="PYBW01000151">
    <property type="protein sequence ID" value="PYC67433.1"/>
    <property type="molecule type" value="Genomic_DNA"/>
</dbReference>
<dbReference type="OrthoDB" id="5175573at2"/>
<dbReference type="Proteomes" id="UP000248039">
    <property type="component" value="Unassembled WGS sequence"/>
</dbReference>
<dbReference type="PANTHER" id="PTHR11895">
    <property type="entry name" value="TRANSAMIDASE"/>
    <property type="match status" value="1"/>
</dbReference>
<name>A0A2V4N0T9_9ACTN</name>
<dbReference type="SUPFAM" id="SSF75304">
    <property type="entry name" value="Amidase signature (AS) enzymes"/>
    <property type="match status" value="1"/>
</dbReference>
<dbReference type="Gene3D" id="3.90.1300.10">
    <property type="entry name" value="Amidase signature (AS) domain"/>
    <property type="match status" value="1"/>
</dbReference>
<dbReference type="InterPro" id="IPR000120">
    <property type="entry name" value="Amidase"/>
</dbReference>
<comment type="similarity">
    <text evidence="1">Belongs to the amidase family.</text>
</comment>
<evidence type="ECO:0000313" key="4">
    <source>
        <dbReference type="EMBL" id="PYC67433.1"/>
    </source>
</evidence>
<evidence type="ECO:0000259" key="3">
    <source>
        <dbReference type="Pfam" id="PF01425"/>
    </source>
</evidence>
<evidence type="ECO:0000313" key="5">
    <source>
        <dbReference type="Proteomes" id="UP000248039"/>
    </source>
</evidence>
<dbReference type="AlphaFoldDB" id="A0A2V4N0T9"/>
<dbReference type="InterPro" id="IPR023631">
    <property type="entry name" value="Amidase_dom"/>
</dbReference>